<name>A0AA39Q3E7_9AGAR</name>
<sequence length="557" mass="63623">MLALESRQGEFVHACVTACAKTSAIPGHSHHLRELPLSPRTTWLSTSDNRREWATQSRFWRLTPRSGISRENIKVFGCDNTKVTAWGECPAIMTNVLFLNPSISRMVSPNLELFLHLTYNASIEESVGQSLVAATSGCNSSVGTQATLDDLRNYQRSFRFASRSTFPSLDPMTFATLPFILSANSKRSYIAANFTPPAILNRVFDLFLQLYADDPIVVPIWYWQPNIWTITRLQETECHICALQTTQTAMRAGVKAYGTSLRNTCQQVGYLWRIWSEFLIHRSDTNQMHKFTRMLSGMFHEAVSSNVSSKMMIDYWMLFSTSLNPSDDLGILYTPENKVLLQLNGGSMTIIPDDYRKEQINFLRNIAVIFHNGDTGETGECPLTSDETRLRIPLSHTKSYPWEADFFKQNQSYSAVWFCEVIKKWKWSIQKTLVLVRMIQWQVVAEALALDQLPGLLQNRRALHYNEISPIDHRAMKLEMIGSYSHHPTPSSRTRYGTNSIGTAEDRIGVAEPTQSLRHCDPRHSREKSGRDRTCDMKTLRGIFARRSKDERRLDEG</sequence>
<accession>A0AA39Q3E7</accession>
<proteinExistence type="predicted"/>
<evidence type="ECO:0000313" key="2">
    <source>
        <dbReference type="Proteomes" id="UP001175228"/>
    </source>
</evidence>
<dbReference type="Proteomes" id="UP001175228">
    <property type="component" value="Unassembled WGS sequence"/>
</dbReference>
<dbReference type="SUPFAM" id="SSF53474">
    <property type="entry name" value="alpha/beta-Hydrolases"/>
    <property type="match status" value="1"/>
</dbReference>
<protein>
    <submittedName>
        <fullName evidence="1">Uncharacterized protein</fullName>
    </submittedName>
</protein>
<dbReference type="AlphaFoldDB" id="A0AA39Q3E7"/>
<dbReference type="Gene3D" id="3.40.50.1820">
    <property type="entry name" value="alpha/beta hydrolase"/>
    <property type="match status" value="1"/>
</dbReference>
<keyword evidence="2" id="KW-1185">Reference proteome</keyword>
<organism evidence="1 2">
    <name type="scientific">Armillaria luteobubalina</name>
    <dbReference type="NCBI Taxonomy" id="153913"/>
    <lineage>
        <taxon>Eukaryota</taxon>
        <taxon>Fungi</taxon>
        <taxon>Dikarya</taxon>
        <taxon>Basidiomycota</taxon>
        <taxon>Agaricomycotina</taxon>
        <taxon>Agaricomycetes</taxon>
        <taxon>Agaricomycetidae</taxon>
        <taxon>Agaricales</taxon>
        <taxon>Marasmiineae</taxon>
        <taxon>Physalacriaceae</taxon>
        <taxon>Armillaria</taxon>
    </lineage>
</organism>
<evidence type="ECO:0000313" key="1">
    <source>
        <dbReference type="EMBL" id="KAK0494885.1"/>
    </source>
</evidence>
<dbReference type="InterPro" id="IPR029058">
    <property type="entry name" value="AB_hydrolase_fold"/>
</dbReference>
<reference evidence="1" key="1">
    <citation type="submission" date="2023-06" db="EMBL/GenBank/DDBJ databases">
        <authorList>
            <consortium name="Lawrence Berkeley National Laboratory"/>
            <person name="Ahrendt S."/>
            <person name="Sahu N."/>
            <person name="Indic B."/>
            <person name="Wong-Bajracharya J."/>
            <person name="Merenyi Z."/>
            <person name="Ke H.-M."/>
            <person name="Monk M."/>
            <person name="Kocsube S."/>
            <person name="Drula E."/>
            <person name="Lipzen A."/>
            <person name="Balint B."/>
            <person name="Henrissat B."/>
            <person name="Andreopoulos B."/>
            <person name="Martin F.M."/>
            <person name="Harder C.B."/>
            <person name="Rigling D."/>
            <person name="Ford K.L."/>
            <person name="Foster G.D."/>
            <person name="Pangilinan J."/>
            <person name="Papanicolaou A."/>
            <person name="Barry K."/>
            <person name="LaButti K."/>
            <person name="Viragh M."/>
            <person name="Koriabine M."/>
            <person name="Yan M."/>
            <person name="Riley R."/>
            <person name="Champramary S."/>
            <person name="Plett K.L."/>
            <person name="Tsai I.J."/>
            <person name="Slot J."/>
            <person name="Sipos G."/>
            <person name="Plett J."/>
            <person name="Nagy L.G."/>
            <person name="Grigoriev I.V."/>
        </authorList>
    </citation>
    <scope>NUCLEOTIDE SEQUENCE</scope>
    <source>
        <strain evidence="1">HWK02</strain>
    </source>
</reference>
<comment type="caution">
    <text evidence="1">The sequence shown here is derived from an EMBL/GenBank/DDBJ whole genome shotgun (WGS) entry which is preliminary data.</text>
</comment>
<gene>
    <name evidence="1" type="ORF">EDD18DRAFT_1106747</name>
</gene>
<dbReference type="EMBL" id="JAUEPU010000019">
    <property type="protein sequence ID" value="KAK0494885.1"/>
    <property type="molecule type" value="Genomic_DNA"/>
</dbReference>